<gene>
    <name evidence="2" type="ORF">VIN30_10115</name>
</gene>
<dbReference type="PANTHER" id="PTHR47176">
    <property type="entry name" value="OSJNBA0020J04.13 PROTEIN"/>
    <property type="match status" value="1"/>
</dbReference>
<dbReference type="InterPro" id="IPR001130">
    <property type="entry name" value="TatD-like"/>
</dbReference>
<feature type="compositionally biased region" description="Basic and acidic residues" evidence="1">
    <location>
        <begin position="131"/>
        <end position="143"/>
    </location>
</feature>
<reference evidence="2 3" key="1">
    <citation type="submission" date="2024-01" db="EMBL/GenBank/DDBJ databases">
        <title>novel species in genus Adlercreutzia.</title>
        <authorList>
            <person name="Liu X."/>
        </authorList>
    </citation>
    <scope>NUCLEOTIDE SEQUENCE [LARGE SCALE GENOMIC DNA]</scope>
    <source>
        <strain evidence="2 3">R7</strain>
    </source>
</reference>
<evidence type="ECO:0000313" key="2">
    <source>
        <dbReference type="EMBL" id="MEC4176800.1"/>
    </source>
</evidence>
<dbReference type="GO" id="GO:0016787">
    <property type="term" value="F:hydrolase activity"/>
    <property type="evidence" value="ECO:0007669"/>
    <property type="project" value="UniProtKB-KW"/>
</dbReference>
<evidence type="ECO:0000256" key="1">
    <source>
        <dbReference type="SAM" id="MobiDB-lite"/>
    </source>
</evidence>
<keyword evidence="3" id="KW-1185">Reference proteome</keyword>
<dbReference type="Pfam" id="PF01026">
    <property type="entry name" value="TatD_DNase"/>
    <property type="match status" value="2"/>
</dbReference>
<keyword evidence="2" id="KW-0378">Hydrolase</keyword>
<sequence length="299" mass="31801">METWYDMHCHLGFAPDPTVTAAAAEGAGVRAFSCTAEPAEYERLQAALADARNVAVGLGAHPWWIADGRVGDTELERFCALAPATRYIGEIGLDFAGPRDTEESRARQTDAFAQLLAACDQPAAAPSPVHTEGRAAGDGHDGTRAAVASDDQNRPGSSTLTPDIPAMPPKLISIHAVNAAGVALDLLEQAGTLSRHQVILHWFSGTSDDLIRAVRAGCFFSVGPRMLASRRGREYVRQIPLDRLLLETDMPSRAGDTLAAEVWHAELGNALAGIAQLKQLPRKEALAAVNQTSARLLAV</sequence>
<protein>
    <submittedName>
        <fullName evidence="2">TatD family hydrolase</fullName>
    </submittedName>
</protein>
<proteinExistence type="predicted"/>
<dbReference type="PIRSF" id="PIRSF005902">
    <property type="entry name" value="DNase_TatD"/>
    <property type="match status" value="1"/>
</dbReference>
<feature type="region of interest" description="Disordered" evidence="1">
    <location>
        <begin position="123"/>
        <end position="165"/>
    </location>
</feature>
<dbReference type="RefSeq" id="WP_338211315.1">
    <property type="nucleotide sequence ID" value="NZ_JAYMFF010000022.1"/>
</dbReference>
<accession>A0ABU6IK82</accession>
<dbReference type="SUPFAM" id="SSF51556">
    <property type="entry name" value="Metallo-dependent hydrolases"/>
    <property type="match status" value="2"/>
</dbReference>
<organism evidence="2 3">
    <name type="scientific">Adlercreutzia wanghongyangiae</name>
    <dbReference type="NCBI Taxonomy" id="3111451"/>
    <lineage>
        <taxon>Bacteria</taxon>
        <taxon>Bacillati</taxon>
        <taxon>Actinomycetota</taxon>
        <taxon>Coriobacteriia</taxon>
        <taxon>Eggerthellales</taxon>
        <taxon>Eggerthellaceae</taxon>
        <taxon>Adlercreutzia</taxon>
    </lineage>
</organism>
<evidence type="ECO:0000313" key="3">
    <source>
        <dbReference type="Proteomes" id="UP001349994"/>
    </source>
</evidence>
<dbReference type="Proteomes" id="UP001349994">
    <property type="component" value="Unassembled WGS sequence"/>
</dbReference>
<comment type="caution">
    <text evidence="2">The sequence shown here is derived from an EMBL/GenBank/DDBJ whole genome shotgun (WGS) entry which is preliminary data.</text>
</comment>
<dbReference type="EMBL" id="JAYMFF010000022">
    <property type="protein sequence ID" value="MEC4176800.1"/>
    <property type="molecule type" value="Genomic_DNA"/>
</dbReference>
<dbReference type="PANTHER" id="PTHR47176:SF1">
    <property type="entry name" value="OS04G0577500 PROTEIN"/>
    <property type="match status" value="1"/>
</dbReference>
<dbReference type="InterPro" id="IPR032466">
    <property type="entry name" value="Metal_Hydrolase"/>
</dbReference>
<name>A0ABU6IK82_9ACTN</name>
<dbReference type="Gene3D" id="3.20.20.140">
    <property type="entry name" value="Metal-dependent hydrolases"/>
    <property type="match status" value="1"/>
</dbReference>